<dbReference type="Proteomes" id="UP000807469">
    <property type="component" value="Unassembled WGS sequence"/>
</dbReference>
<dbReference type="EMBL" id="MU155194">
    <property type="protein sequence ID" value="KAF9480461.1"/>
    <property type="molecule type" value="Genomic_DNA"/>
</dbReference>
<accession>A0A9P5Z430</accession>
<comment type="caution">
    <text evidence="2">The sequence shown here is derived from an EMBL/GenBank/DDBJ whole genome shotgun (WGS) entry which is preliminary data.</text>
</comment>
<name>A0A9P5Z430_9AGAR</name>
<keyword evidence="1" id="KW-0472">Membrane</keyword>
<keyword evidence="1" id="KW-1133">Transmembrane helix</keyword>
<evidence type="ECO:0000313" key="2">
    <source>
        <dbReference type="EMBL" id="KAF9480461.1"/>
    </source>
</evidence>
<organism evidence="2 3">
    <name type="scientific">Pholiota conissans</name>
    <dbReference type="NCBI Taxonomy" id="109636"/>
    <lineage>
        <taxon>Eukaryota</taxon>
        <taxon>Fungi</taxon>
        <taxon>Dikarya</taxon>
        <taxon>Basidiomycota</taxon>
        <taxon>Agaricomycotina</taxon>
        <taxon>Agaricomycetes</taxon>
        <taxon>Agaricomycetidae</taxon>
        <taxon>Agaricales</taxon>
        <taxon>Agaricineae</taxon>
        <taxon>Strophariaceae</taxon>
        <taxon>Pholiota</taxon>
    </lineage>
</organism>
<reference evidence="2" key="1">
    <citation type="submission" date="2020-11" db="EMBL/GenBank/DDBJ databases">
        <authorList>
            <consortium name="DOE Joint Genome Institute"/>
            <person name="Ahrendt S."/>
            <person name="Riley R."/>
            <person name="Andreopoulos W."/>
            <person name="Labutti K."/>
            <person name="Pangilinan J."/>
            <person name="Ruiz-Duenas F.J."/>
            <person name="Barrasa J.M."/>
            <person name="Sanchez-Garcia M."/>
            <person name="Camarero S."/>
            <person name="Miyauchi S."/>
            <person name="Serrano A."/>
            <person name="Linde D."/>
            <person name="Babiker R."/>
            <person name="Drula E."/>
            <person name="Ayuso-Fernandez I."/>
            <person name="Pacheco R."/>
            <person name="Padilla G."/>
            <person name="Ferreira P."/>
            <person name="Barriuso J."/>
            <person name="Kellner H."/>
            <person name="Castanera R."/>
            <person name="Alfaro M."/>
            <person name="Ramirez L."/>
            <person name="Pisabarro A.G."/>
            <person name="Kuo A."/>
            <person name="Tritt A."/>
            <person name="Lipzen A."/>
            <person name="He G."/>
            <person name="Yan M."/>
            <person name="Ng V."/>
            <person name="Cullen D."/>
            <person name="Martin F."/>
            <person name="Rosso M.-N."/>
            <person name="Henrissat B."/>
            <person name="Hibbett D."/>
            <person name="Martinez A.T."/>
            <person name="Grigoriev I.V."/>
        </authorList>
    </citation>
    <scope>NUCLEOTIDE SEQUENCE</scope>
    <source>
        <strain evidence="2">CIRM-BRFM 674</strain>
    </source>
</reference>
<keyword evidence="1" id="KW-0812">Transmembrane</keyword>
<keyword evidence="3" id="KW-1185">Reference proteome</keyword>
<dbReference type="OrthoDB" id="10611033at2759"/>
<gene>
    <name evidence="2" type="ORF">BDN70DRAFT_920543</name>
</gene>
<protein>
    <submittedName>
        <fullName evidence="2">Uncharacterized protein</fullName>
    </submittedName>
</protein>
<proteinExistence type="predicted"/>
<sequence>MSWISAVQDFLLAIRFFLVGLMVKTVALFTRVLKSAGSLTPVLPVIASITPSSRRAIVRGYTERFFVNPISNAYNAADNFVFQTYGYIIWNSPRYIAQAKLAFRRIHDIIFKFIRAERSPNTPRTSIHRLRATLGFSPTIVVRDSVWTDWGTQAPPEDANEWIFYIRGCADRQGMTITQSAWKGYQSYIQRLGLPPVDSPSRITIKDFEAYQAAVAMVGRMITDSPIPGQHSSSPPFIMGCSPMSYVYPLSSFPSGKALASSPGSMATLSMSSEPLSLDAKLGFTCNNAEVNRTTGVYRSESASPIFGHLPVVIKDVASNKSSSVNIMPRKVELNLRSINSFGEIEALFVDSFRAPVSDADRRYVCSLPPRSSKFTSSSIYSQETARSIDTSSGTNAVYDCDDCAIPVVATTSSEALCEINCLAISEDFGRNGDSTSSFVHYASGDFCAAGDLIDPPTVCYMTETCLDTRGSLSGLSAASSHLDCTVTWDIIRGSPFDSDSDIDEDDYSYIAVEADEPIRITSISDAEWALAEPEWNDVVSKIPFDADKLFVENNRHATIICGLEIDPRGSTNGVSGLRTCATHDVLERSSYMKESSHMDADVSIYRESWVTYRTPSLISDESSPSERSFVETFNLDLKAIKGKTHESENGNENSLRFINTMSVQHPPAPNSISPEAFSASAFRSAMTPDISSNRALLVPNCGVDRHNALRISYFIERDLQHRYGSPTLSHRQDVPF</sequence>
<evidence type="ECO:0000256" key="1">
    <source>
        <dbReference type="SAM" id="Phobius"/>
    </source>
</evidence>
<dbReference type="AlphaFoldDB" id="A0A9P5Z430"/>
<feature type="transmembrane region" description="Helical" evidence="1">
    <location>
        <begin position="12"/>
        <end position="33"/>
    </location>
</feature>
<evidence type="ECO:0000313" key="3">
    <source>
        <dbReference type="Proteomes" id="UP000807469"/>
    </source>
</evidence>